<dbReference type="HOGENOM" id="CLU_000445_92_10_12"/>
<dbReference type="InterPro" id="IPR052020">
    <property type="entry name" value="Cyclic_di-GMP/3'3'-cGAMP_PDE"/>
</dbReference>
<evidence type="ECO:0000313" key="5">
    <source>
        <dbReference type="Proteomes" id="UP000006852"/>
    </source>
</evidence>
<feature type="modified residue" description="4-aspartylphosphate" evidence="1">
    <location>
        <position position="53"/>
    </location>
</feature>
<name>F2NVW4_TRES6</name>
<dbReference type="RefSeq" id="WP_013701972.1">
    <property type="nucleotide sequence ID" value="NC_015385.1"/>
</dbReference>
<gene>
    <name evidence="4" type="ordered locus">Tresu_1800</name>
</gene>
<dbReference type="SUPFAM" id="SSF52172">
    <property type="entry name" value="CheY-like"/>
    <property type="match status" value="1"/>
</dbReference>
<evidence type="ECO:0000259" key="3">
    <source>
        <dbReference type="PROSITE" id="PS51832"/>
    </source>
</evidence>
<dbReference type="InterPro" id="IPR001789">
    <property type="entry name" value="Sig_transdc_resp-reg_receiver"/>
</dbReference>
<protein>
    <submittedName>
        <fullName evidence="4">Response regulator receiver protein</fullName>
    </submittedName>
</protein>
<dbReference type="InterPro" id="IPR003607">
    <property type="entry name" value="HD/PDEase_dom"/>
</dbReference>
<dbReference type="KEGG" id="tsu:Tresu_1800"/>
<reference evidence="5" key="2">
    <citation type="submission" date="2011-04" db="EMBL/GenBank/DDBJ databases">
        <title>The complete genome of chromosome of Treponema succinifaciens DSM 2489.</title>
        <authorList>
            <person name="Lucas S."/>
            <person name="Copeland A."/>
            <person name="Lapidus A."/>
            <person name="Bruce D."/>
            <person name="Goodwin L."/>
            <person name="Pitluck S."/>
            <person name="Peters L."/>
            <person name="Kyrpides N."/>
            <person name="Mavromatis K."/>
            <person name="Ivanova N."/>
            <person name="Ovchinnikova G."/>
            <person name="Teshima H."/>
            <person name="Detter J.C."/>
            <person name="Tapia R."/>
            <person name="Han C."/>
            <person name="Land M."/>
            <person name="Hauser L."/>
            <person name="Markowitz V."/>
            <person name="Cheng J.-F."/>
            <person name="Hugenholtz P."/>
            <person name="Woyke T."/>
            <person name="Wu D."/>
            <person name="Gronow S."/>
            <person name="Wellnitz S."/>
            <person name="Brambilla E."/>
            <person name="Klenk H.-P."/>
            <person name="Eisen J.A."/>
        </authorList>
    </citation>
    <scope>NUCLEOTIDE SEQUENCE [LARGE SCALE GENOMIC DNA]</scope>
    <source>
        <strain evidence="5">ATCC 33096 / DSM 2489 / 6091</strain>
    </source>
</reference>
<dbReference type="Gene3D" id="1.10.3210.10">
    <property type="entry name" value="Hypothetical protein af1432"/>
    <property type="match status" value="1"/>
</dbReference>
<dbReference type="SUPFAM" id="SSF109604">
    <property type="entry name" value="HD-domain/PDEase-like"/>
    <property type="match status" value="1"/>
</dbReference>
<dbReference type="GO" id="GO:0000160">
    <property type="term" value="P:phosphorelay signal transduction system"/>
    <property type="evidence" value="ECO:0007669"/>
    <property type="project" value="InterPro"/>
</dbReference>
<accession>F2NVW4</accession>
<sequence>MTTILIVDDSEIDRAVLKNILASFYNVIEADSGYAALDILNNPALKIDGLIIDINMPGLSGFEVLSLLDKSKHSGMMILLISSEAKKDNIIRAANFGASGFFKKPYDSKQILSKLKSIFAKKVLAASMLKGTVSDKELKATILYADKLRRVYLTYLKSEKKNDDLYIHVTEIVHIMLENYFATKAPKDLTPEGIEIISRAAYFYDIGRMIVSHEKFKVYSQSEIDDIPETHTIAGADFVGVNSSPSVAYFVKVCSDICMHHHERYDGRGMPHGLKSSINNIYTQMCAIAIEFCINFFSAEEISAAEFNMAMNTILEDKDAFRPDVIELLKNSQDDILACYT</sequence>
<keyword evidence="1" id="KW-0597">Phosphoprotein</keyword>
<feature type="domain" description="HD-GYP" evidence="3">
    <location>
        <begin position="143"/>
        <end position="341"/>
    </location>
</feature>
<dbReference type="Pfam" id="PF00072">
    <property type="entry name" value="Response_reg"/>
    <property type="match status" value="1"/>
</dbReference>
<dbReference type="CDD" id="cd00077">
    <property type="entry name" value="HDc"/>
    <property type="match status" value="1"/>
</dbReference>
<dbReference type="PANTHER" id="PTHR45228">
    <property type="entry name" value="CYCLIC DI-GMP PHOSPHODIESTERASE TM_0186-RELATED"/>
    <property type="match status" value="1"/>
</dbReference>
<proteinExistence type="predicted"/>
<dbReference type="EMBL" id="CP002631">
    <property type="protein sequence ID" value="AEB14691.1"/>
    <property type="molecule type" value="Genomic_DNA"/>
</dbReference>
<feature type="domain" description="Response regulatory" evidence="2">
    <location>
        <begin position="3"/>
        <end position="119"/>
    </location>
</feature>
<dbReference type="Proteomes" id="UP000006852">
    <property type="component" value="Chromosome"/>
</dbReference>
<evidence type="ECO:0000313" key="4">
    <source>
        <dbReference type="EMBL" id="AEB14691.1"/>
    </source>
</evidence>
<dbReference type="PROSITE" id="PS50110">
    <property type="entry name" value="RESPONSE_REGULATORY"/>
    <property type="match status" value="1"/>
</dbReference>
<reference evidence="4 5" key="1">
    <citation type="journal article" date="2011" name="Stand. Genomic Sci.">
        <title>Complete genome sequence of Treponema succinifaciens type strain (6091).</title>
        <authorList>
            <person name="Han C."/>
            <person name="Gronow S."/>
            <person name="Teshima H."/>
            <person name="Lapidus A."/>
            <person name="Nolan M."/>
            <person name="Lucas S."/>
            <person name="Hammon N."/>
            <person name="Deshpande S."/>
            <person name="Cheng J.F."/>
            <person name="Zeytun A."/>
            <person name="Tapia R."/>
            <person name="Goodwin L."/>
            <person name="Pitluck S."/>
            <person name="Liolios K."/>
            <person name="Pagani I."/>
            <person name="Ivanova N."/>
            <person name="Mavromatis K."/>
            <person name="Mikhailova N."/>
            <person name="Huntemann M."/>
            <person name="Pati A."/>
            <person name="Chen A."/>
            <person name="Palaniappan K."/>
            <person name="Land M."/>
            <person name="Hauser L."/>
            <person name="Brambilla E.M."/>
            <person name="Rohde M."/>
            <person name="Goker M."/>
            <person name="Woyke T."/>
            <person name="Bristow J."/>
            <person name="Eisen J.A."/>
            <person name="Markowitz V."/>
            <person name="Hugenholtz P."/>
            <person name="Kyrpides N.C."/>
            <person name="Klenk H.P."/>
            <person name="Detter J.C."/>
        </authorList>
    </citation>
    <scope>NUCLEOTIDE SEQUENCE [LARGE SCALE GENOMIC DNA]</scope>
    <source>
        <strain evidence="5">ATCC 33096 / DSM 2489 / 6091</strain>
    </source>
</reference>
<keyword evidence="5" id="KW-1185">Reference proteome</keyword>
<evidence type="ECO:0000259" key="2">
    <source>
        <dbReference type="PROSITE" id="PS50110"/>
    </source>
</evidence>
<dbReference type="OrthoDB" id="9781505at2"/>
<dbReference type="eggNOG" id="COG3437">
    <property type="taxonomic scope" value="Bacteria"/>
</dbReference>
<dbReference type="GeneID" id="302998941"/>
<dbReference type="Gene3D" id="3.40.50.2300">
    <property type="match status" value="1"/>
</dbReference>
<evidence type="ECO:0000256" key="1">
    <source>
        <dbReference type="PROSITE-ProRule" id="PRU00169"/>
    </source>
</evidence>
<dbReference type="InterPro" id="IPR037522">
    <property type="entry name" value="HD_GYP_dom"/>
</dbReference>
<dbReference type="STRING" id="869209.Tresu_1800"/>
<dbReference type="InterPro" id="IPR011006">
    <property type="entry name" value="CheY-like_superfamily"/>
</dbReference>
<dbReference type="SMART" id="SM00448">
    <property type="entry name" value="REC"/>
    <property type="match status" value="1"/>
</dbReference>
<dbReference type="CDD" id="cd00156">
    <property type="entry name" value="REC"/>
    <property type="match status" value="1"/>
</dbReference>
<dbReference type="PROSITE" id="PS51832">
    <property type="entry name" value="HD_GYP"/>
    <property type="match status" value="1"/>
</dbReference>
<dbReference type="AlphaFoldDB" id="F2NVW4"/>
<organism evidence="4 5">
    <name type="scientific">Treponema succinifaciens (strain ATCC 33096 / DSM 2489 / 6091)</name>
    <dbReference type="NCBI Taxonomy" id="869209"/>
    <lineage>
        <taxon>Bacteria</taxon>
        <taxon>Pseudomonadati</taxon>
        <taxon>Spirochaetota</taxon>
        <taxon>Spirochaetia</taxon>
        <taxon>Spirochaetales</taxon>
        <taxon>Treponemataceae</taxon>
        <taxon>Treponema</taxon>
    </lineage>
</organism>